<organism evidence="3 4">
    <name type="scientific">Parageobacillus thermoglucosidasius</name>
    <name type="common">Geobacillus thermoglucosidasius</name>
    <dbReference type="NCBI Taxonomy" id="1426"/>
    <lineage>
        <taxon>Bacteria</taxon>
        <taxon>Bacillati</taxon>
        <taxon>Bacillota</taxon>
        <taxon>Bacilli</taxon>
        <taxon>Bacillales</taxon>
        <taxon>Anoxybacillaceae</taxon>
        <taxon>Parageobacillus</taxon>
    </lineage>
</organism>
<reference evidence="4" key="1">
    <citation type="journal article" date="2016" name="Genome Announc.">
        <title>Complete Genome Sequence of Geobacillus thermoglucosidasius NCIMB 11955, the Progenitor of a Bioethanol Production Strain.</title>
        <authorList>
            <person name="Sheng L."/>
            <person name="Zhang Y."/>
            <person name="Minton N.P."/>
        </authorList>
    </citation>
    <scope>NUCLEOTIDE SEQUENCE [LARGE SCALE GENOMIC DNA]</scope>
    <source>
        <strain evidence="4">NCIMB 11955</strain>
    </source>
</reference>
<evidence type="ECO:0000313" key="4">
    <source>
        <dbReference type="Proteomes" id="UP000093052"/>
    </source>
</evidence>
<accession>A0AAN1D5X6</accession>
<dbReference type="Pfam" id="PF00171">
    <property type="entry name" value="Aldedh"/>
    <property type="match status" value="1"/>
</dbReference>
<dbReference type="PANTHER" id="PTHR43353:SF5">
    <property type="entry name" value="SUCCINATE-SEMIALDEHYDE DEHYDROGENASE, MITOCHONDRIAL"/>
    <property type="match status" value="1"/>
</dbReference>
<dbReference type="RefSeq" id="WP_045844686.1">
    <property type="nucleotide sequence ID" value="NZ_AP025621.1"/>
</dbReference>
<dbReference type="InterPro" id="IPR016162">
    <property type="entry name" value="Ald_DH_N"/>
</dbReference>
<proteinExistence type="predicted"/>
<dbReference type="AlphaFoldDB" id="A0AAN1D5X6"/>
<dbReference type="SUPFAM" id="SSF53720">
    <property type="entry name" value="ALDH-like"/>
    <property type="match status" value="1"/>
</dbReference>
<name>A0AAN1D5X6_PARTM</name>
<dbReference type="GO" id="GO:0004777">
    <property type="term" value="F:succinate-semialdehyde dehydrogenase (NAD+) activity"/>
    <property type="evidence" value="ECO:0007669"/>
    <property type="project" value="TreeGrafter"/>
</dbReference>
<dbReference type="InterPro" id="IPR016163">
    <property type="entry name" value="Ald_DH_C"/>
</dbReference>
<evidence type="ECO:0000259" key="2">
    <source>
        <dbReference type="Pfam" id="PF00171"/>
    </source>
</evidence>
<dbReference type="InterPro" id="IPR050740">
    <property type="entry name" value="Aldehyde_DH_Superfamily"/>
</dbReference>
<dbReference type="GO" id="GO:0009450">
    <property type="term" value="P:gamma-aminobutyric acid catabolic process"/>
    <property type="evidence" value="ECO:0007669"/>
    <property type="project" value="TreeGrafter"/>
</dbReference>
<sequence length="72" mass="7907">MMNKNDTASCMFTASAHRAYRVMEKLGYGMIGINDVFPAVVEAPFGGMEQSGPGKEGGKKEIFAWRNSNRFA</sequence>
<dbReference type="Gene3D" id="3.40.309.10">
    <property type="entry name" value="Aldehyde Dehydrogenase, Chain A, domain 2"/>
    <property type="match status" value="1"/>
</dbReference>
<dbReference type="Proteomes" id="UP000093052">
    <property type="component" value="Chromosome"/>
</dbReference>
<protein>
    <recommendedName>
        <fullName evidence="2">Aldehyde dehydrogenase domain-containing protein</fullName>
    </recommendedName>
</protein>
<evidence type="ECO:0000313" key="3">
    <source>
        <dbReference type="EMBL" id="ANZ29355.1"/>
    </source>
</evidence>
<keyword evidence="4" id="KW-1185">Reference proteome</keyword>
<evidence type="ECO:0000256" key="1">
    <source>
        <dbReference type="ARBA" id="ARBA00023002"/>
    </source>
</evidence>
<feature type="domain" description="Aldehyde dehydrogenase" evidence="2">
    <location>
        <begin position="8"/>
        <end position="64"/>
    </location>
</feature>
<dbReference type="InterPro" id="IPR015590">
    <property type="entry name" value="Aldehyde_DH_dom"/>
</dbReference>
<dbReference type="InterPro" id="IPR016161">
    <property type="entry name" value="Ald_DH/histidinol_DH"/>
</dbReference>
<gene>
    <name evidence="3" type="ORF">BCV53_04100</name>
</gene>
<dbReference type="PANTHER" id="PTHR43353">
    <property type="entry name" value="SUCCINATE-SEMIALDEHYDE DEHYDROGENASE, MITOCHONDRIAL"/>
    <property type="match status" value="1"/>
</dbReference>
<keyword evidence="1" id="KW-0560">Oxidoreductase</keyword>
<dbReference type="EMBL" id="CP016622">
    <property type="protein sequence ID" value="ANZ29355.1"/>
    <property type="molecule type" value="Genomic_DNA"/>
</dbReference>
<dbReference type="Gene3D" id="3.40.605.10">
    <property type="entry name" value="Aldehyde Dehydrogenase, Chain A, domain 1"/>
    <property type="match status" value="1"/>
</dbReference>